<dbReference type="Gene3D" id="1.25.40.10">
    <property type="entry name" value="Tetratricopeptide repeat domain"/>
    <property type="match status" value="1"/>
</dbReference>
<keyword evidence="3" id="KW-0998">Cell outer membrane</keyword>
<evidence type="ECO:0000259" key="6">
    <source>
        <dbReference type="PROSITE" id="PS51123"/>
    </source>
</evidence>
<dbReference type="RefSeq" id="WP_131596772.1">
    <property type="nucleotide sequence ID" value="NZ_SJSL01000003.1"/>
</dbReference>
<dbReference type="OrthoDB" id="9809364at2"/>
<dbReference type="InterPro" id="IPR036737">
    <property type="entry name" value="OmpA-like_sf"/>
</dbReference>
<evidence type="ECO:0000256" key="3">
    <source>
        <dbReference type="ARBA" id="ARBA00023237"/>
    </source>
</evidence>
<evidence type="ECO:0000256" key="1">
    <source>
        <dbReference type="ARBA" id="ARBA00004442"/>
    </source>
</evidence>
<dbReference type="PROSITE" id="PS51123">
    <property type="entry name" value="OMPA_2"/>
    <property type="match status" value="1"/>
</dbReference>
<dbReference type="PRINTS" id="PR01021">
    <property type="entry name" value="OMPADOMAIN"/>
</dbReference>
<proteinExistence type="predicted"/>
<dbReference type="PANTHER" id="PTHR30329">
    <property type="entry name" value="STATOR ELEMENT OF FLAGELLAR MOTOR COMPLEX"/>
    <property type="match status" value="1"/>
</dbReference>
<feature type="signal peptide" evidence="5">
    <location>
        <begin position="1"/>
        <end position="18"/>
    </location>
</feature>
<reference evidence="7 8" key="1">
    <citation type="submission" date="2019-02" db="EMBL/GenBank/DDBJ databases">
        <title>Pedobacter sp. RP-1-14 sp. nov., isolated from Arctic soil.</title>
        <authorList>
            <person name="Dahal R.H."/>
        </authorList>
    </citation>
    <scope>NUCLEOTIDE SEQUENCE [LARGE SCALE GENOMIC DNA]</scope>
    <source>
        <strain evidence="7 8">RP-1-14</strain>
    </source>
</reference>
<dbReference type="InterPro" id="IPR011990">
    <property type="entry name" value="TPR-like_helical_dom_sf"/>
</dbReference>
<dbReference type="EMBL" id="SJSL01000003">
    <property type="protein sequence ID" value="TCD00423.1"/>
    <property type="molecule type" value="Genomic_DNA"/>
</dbReference>
<organism evidence="7 8">
    <name type="scientific">Pedobacter psychroterrae</name>
    <dbReference type="NCBI Taxonomy" id="2530453"/>
    <lineage>
        <taxon>Bacteria</taxon>
        <taxon>Pseudomonadati</taxon>
        <taxon>Bacteroidota</taxon>
        <taxon>Sphingobacteriia</taxon>
        <taxon>Sphingobacteriales</taxon>
        <taxon>Sphingobacteriaceae</taxon>
        <taxon>Pedobacter</taxon>
    </lineage>
</organism>
<gene>
    <name evidence="7" type="ORF">EZ437_14455</name>
</gene>
<dbReference type="InterPro" id="IPR011042">
    <property type="entry name" value="6-blade_b-propeller_TolB-like"/>
</dbReference>
<evidence type="ECO:0000256" key="5">
    <source>
        <dbReference type="SAM" id="SignalP"/>
    </source>
</evidence>
<sequence>MKNYLLMLCLLIAGTVTAQNKAFKTRADKAFAEKDYATAAFYYDKAQNGETITKQGKVPYFSKKQRFALSEIAEVNYQLAESYRLSNNYAQAEELYKEVIEGFEASYPMARLWYGVCLRSNNKLDQAEGQLNLFIGASKDNKQYTTMGNNELKDCLFAKQQSKLKATASIVKLESSFSTDENDFAVSISDNKYWFTGTSALVKNKNLNHIFVTERDSLSKKTNLSFPDDAKLPVHSGTPSLDSSGKKMYLTKWYKEGDKVITGIYLSKYSGQNWSNPYKLNNFVNAGGANAMQPFVTPDGKYLYFISNRMGGIGGNDIWMSELDANGMPLNAVNMGNKINTGADENTPYYHQPTKRLIFSSKGYVGMGNFDLYESTAKGDSSWTVPRNMGAPYNSTKDDLYYYIDDTKEGTAYLSSDRESDCCLNLFKVTFAKPERQSAIFAGRVTDCETNVALSDVRVELIDSLTKKIQICTTNTTGEYQFKIGLKKNYLLRLEKEGYFSKVVLIPPFQSLKKDTLRNADICLQKFIVDKPIVIENVLYDFNKAILKPESLVVLDGLVSILTDNPKIRIELSAHTDSIGPDLYNNKLSQQRAQSCVDYIISMGISTYRIAAKGYGETRPVQPNSLPNGKDNREGRRLNRRTEFKVLSIN</sequence>
<accession>A0A4R0NLK9</accession>
<comment type="caution">
    <text evidence="7">The sequence shown here is derived from an EMBL/GenBank/DDBJ whole genome shotgun (WGS) entry which is preliminary data.</text>
</comment>
<evidence type="ECO:0000313" key="7">
    <source>
        <dbReference type="EMBL" id="TCD00423.1"/>
    </source>
</evidence>
<dbReference type="Gene3D" id="3.30.1330.60">
    <property type="entry name" value="OmpA-like domain"/>
    <property type="match status" value="1"/>
</dbReference>
<dbReference type="Proteomes" id="UP000293347">
    <property type="component" value="Unassembled WGS sequence"/>
</dbReference>
<dbReference type="CDD" id="cd07185">
    <property type="entry name" value="OmpA_C-like"/>
    <property type="match status" value="1"/>
</dbReference>
<dbReference type="AlphaFoldDB" id="A0A4R0NLK9"/>
<keyword evidence="8" id="KW-1185">Reference proteome</keyword>
<dbReference type="InterPro" id="IPR011659">
    <property type="entry name" value="WD40"/>
</dbReference>
<feature type="domain" description="OmpA-like" evidence="6">
    <location>
        <begin position="529"/>
        <end position="650"/>
    </location>
</feature>
<evidence type="ECO:0000256" key="4">
    <source>
        <dbReference type="PROSITE-ProRule" id="PRU00473"/>
    </source>
</evidence>
<dbReference type="InterPro" id="IPR050330">
    <property type="entry name" value="Bact_OuterMem_StrucFunc"/>
</dbReference>
<dbReference type="InterPro" id="IPR006664">
    <property type="entry name" value="OMP_bac"/>
</dbReference>
<evidence type="ECO:0000313" key="8">
    <source>
        <dbReference type="Proteomes" id="UP000293347"/>
    </source>
</evidence>
<dbReference type="SUPFAM" id="SSF103088">
    <property type="entry name" value="OmpA-like"/>
    <property type="match status" value="1"/>
</dbReference>
<dbReference type="Pfam" id="PF00691">
    <property type="entry name" value="OmpA"/>
    <property type="match status" value="1"/>
</dbReference>
<dbReference type="SUPFAM" id="SSF48452">
    <property type="entry name" value="TPR-like"/>
    <property type="match status" value="1"/>
</dbReference>
<protein>
    <recommendedName>
        <fullName evidence="6">OmpA-like domain-containing protein</fullName>
    </recommendedName>
</protein>
<dbReference type="SUPFAM" id="SSF49464">
    <property type="entry name" value="Carboxypeptidase regulatory domain-like"/>
    <property type="match status" value="1"/>
</dbReference>
<feature type="chain" id="PRO_5021028779" description="OmpA-like domain-containing protein" evidence="5">
    <location>
        <begin position="19"/>
        <end position="650"/>
    </location>
</feature>
<dbReference type="PANTHER" id="PTHR30329:SF21">
    <property type="entry name" value="LIPOPROTEIN YIAD-RELATED"/>
    <property type="match status" value="1"/>
</dbReference>
<comment type="subcellular location">
    <subcellularLocation>
        <location evidence="1">Cell outer membrane</location>
    </subcellularLocation>
</comment>
<dbReference type="Gene3D" id="2.120.10.30">
    <property type="entry name" value="TolB, C-terminal domain"/>
    <property type="match status" value="1"/>
</dbReference>
<name>A0A4R0NLK9_9SPHI</name>
<dbReference type="InterPro" id="IPR006665">
    <property type="entry name" value="OmpA-like"/>
</dbReference>
<dbReference type="GO" id="GO:0009279">
    <property type="term" value="C:cell outer membrane"/>
    <property type="evidence" value="ECO:0007669"/>
    <property type="project" value="UniProtKB-SubCell"/>
</dbReference>
<evidence type="ECO:0000256" key="2">
    <source>
        <dbReference type="ARBA" id="ARBA00023136"/>
    </source>
</evidence>
<dbReference type="SUPFAM" id="SSF82171">
    <property type="entry name" value="DPP6 N-terminal domain-like"/>
    <property type="match status" value="1"/>
</dbReference>
<keyword evidence="5" id="KW-0732">Signal</keyword>
<dbReference type="InterPro" id="IPR008969">
    <property type="entry name" value="CarboxyPept-like_regulatory"/>
</dbReference>
<keyword evidence="2 4" id="KW-0472">Membrane</keyword>
<dbReference type="Pfam" id="PF07676">
    <property type="entry name" value="PD40"/>
    <property type="match status" value="1"/>
</dbReference>